<dbReference type="AlphaFoldDB" id="A0A6B8RSV9"/>
<dbReference type="InterPro" id="IPR037523">
    <property type="entry name" value="VOC_core"/>
</dbReference>
<evidence type="ECO:0000313" key="3">
    <source>
        <dbReference type="Proteomes" id="UP000426246"/>
    </source>
</evidence>
<dbReference type="InterPro" id="IPR004360">
    <property type="entry name" value="Glyas_Fos-R_dOase_dom"/>
</dbReference>
<evidence type="ECO:0000313" key="2">
    <source>
        <dbReference type="EMBL" id="QGQ98999.1"/>
    </source>
</evidence>
<feature type="domain" description="VOC" evidence="1">
    <location>
        <begin position="6"/>
        <end position="122"/>
    </location>
</feature>
<name>A0A6B8RSV9_9BACL</name>
<feature type="domain" description="VOC" evidence="1">
    <location>
        <begin position="141"/>
        <end position="255"/>
    </location>
</feature>
<dbReference type="PANTHER" id="PTHR36503:SF3">
    <property type="entry name" value="BLR0126 PROTEIN"/>
    <property type="match status" value="1"/>
</dbReference>
<accession>A0A6B8RSV9</accession>
<sequence>MAMFERIESIYVPVIDLQASINWYQQHLGLKLLSQEKTTAQFSVYDGITKLTLIETMNFKPIRYINEQHKAPYFNFHILNLKLTYEELESAGVKLSSISENEYLHSFEIIDPNGNWLGVCYEKESSPYYKPESEQHPLLDRVGAVFIPVRDLQKSLDFYEKALGLTLYHHWGGGADLGVNSKDNLITLFQINDGGVETLAEVGRSYFSFYSADLDVTRSSLEQKGIASTAAVEQDSLAYCRLTDPDGHGLLVISGVKKVVVVN</sequence>
<proteinExistence type="predicted"/>
<keyword evidence="3" id="KW-1185">Reference proteome</keyword>
<dbReference type="KEGG" id="ppsc:EHS13_31045"/>
<evidence type="ECO:0000259" key="1">
    <source>
        <dbReference type="PROSITE" id="PS51819"/>
    </source>
</evidence>
<protein>
    <recommendedName>
        <fullName evidence="1">VOC domain-containing protein</fullName>
    </recommendedName>
</protein>
<gene>
    <name evidence="2" type="ORF">EHS13_31045</name>
</gene>
<dbReference type="Proteomes" id="UP000426246">
    <property type="component" value="Chromosome"/>
</dbReference>
<dbReference type="Pfam" id="PF00903">
    <property type="entry name" value="Glyoxalase"/>
    <property type="match status" value="2"/>
</dbReference>
<dbReference type="InterPro" id="IPR029068">
    <property type="entry name" value="Glyas_Bleomycin-R_OHBP_Dase"/>
</dbReference>
<dbReference type="PROSITE" id="PS51819">
    <property type="entry name" value="VOC"/>
    <property type="match status" value="2"/>
</dbReference>
<dbReference type="EMBL" id="CP034235">
    <property type="protein sequence ID" value="QGQ98999.1"/>
    <property type="molecule type" value="Genomic_DNA"/>
</dbReference>
<dbReference type="PANTHER" id="PTHR36503">
    <property type="entry name" value="BLR2520 PROTEIN"/>
    <property type="match status" value="1"/>
</dbReference>
<reference evidence="3" key="1">
    <citation type="submission" date="2018-11" db="EMBL/GenBank/DDBJ databases">
        <title>Complete genome sequence of Paenibacillus sp. ML311-T8.</title>
        <authorList>
            <person name="Nam Y.-D."/>
            <person name="Kang J."/>
            <person name="Chung W.-H."/>
            <person name="Park Y.S."/>
        </authorList>
    </citation>
    <scope>NUCLEOTIDE SEQUENCE [LARGE SCALE GENOMIC DNA]</scope>
    <source>
        <strain evidence="3">ML311-T8</strain>
    </source>
</reference>
<dbReference type="SUPFAM" id="SSF54593">
    <property type="entry name" value="Glyoxalase/Bleomycin resistance protein/Dihydroxybiphenyl dioxygenase"/>
    <property type="match status" value="2"/>
</dbReference>
<organism evidence="2 3">
    <name type="scientific">Paenibacillus psychroresistens</name>
    <dbReference type="NCBI Taxonomy" id="1778678"/>
    <lineage>
        <taxon>Bacteria</taxon>
        <taxon>Bacillati</taxon>
        <taxon>Bacillota</taxon>
        <taxon>Bacilli</taxon>
        <taxon>Bacillales</taxon>
        <taxon>Paenibacillaceae</taxon>
        <taxon>Paenibacillus</taxon>
    </lineage>
</organism>
<dbReference type="Gene3D" id="3.10.180.10">
    <property type="entry name" value="2,3-Dihydroxybiphenyl 1,2-Dioxygenase, domain 1"/>
    <property type="match status" value="2"/>
</dbReference>